<evidence type="ECO:0000256" key="8">
    <source>
        <dbReference type="SAM" id="Phobius"/>
    </source>
</evidence>
<dbReference type="InterPro" id="IPR015943">
    <property type="entry name" value="WD40/YVTN_repeat-like_dom_sf"/>
</dbReference>
<accession>A0A1J5R786</accession>
<keyword evidence="6 8" id="KW-1133">Transmembrane helix</keyword>
<evidence type="ECO:0000256" key="4">
    <source>
        <dbReference type="ARBA" id="ARBA00022692"/>
    </source>
</evidence>
<sequence length="944" mass="103198">MDCCAIGRDGSVWIGAIGDLIRFDGLRFTRVPFDLSSSLAGNRISALWVDGNQDIWCGYETGELVDYNSNTGRARLLPLEWERQPVRAIARDPTGDLWILLNDHSLVRVRDGWTTGPHNIGGDLRFLTTKSGRFLAERAGGVFEWHPGGKWQPVDETFGYLYAVCPSRKEGYWLLNIAQERAYHVGDGGFALETRVIPPQVSSYHFLETLDGSLIAAVDGEGIVNMDPNGSVTTYGVNDGLASSWILQMVEDADGTIVAISSDGVSILRAKEARLVPGLGGLGDTRVMGIAGDEKGGLWIATEGKGLFHYADGALRSSKVVKEPFNPYLWSLLDAGVDGVLAGSWGGGLESGVNGQVGPAEGWDGTQHKIVTALIRASDGSIWAGTGDGIGQMKDGKWTWYLRCGDQPIRDVRCLAAGEGGRVWFGTNGQGAGYIQASKARFLGPDLEPDARFVTAIHGDGAGGVWIGTEGSGLLDWRDGRWTHLLQGNGLPCDDVFHIDDDGRGTLWFTSSVGVYAISKESLEALVDGRASSVQPLLINDEDGLPSTQCMGGTANAAYLDSKGNYYIPTTGGLAVIDTRTIRRRDSRLWPTITQVAIDGRPVAVRRGQPLVLRPATQSIRVQFTAPTLTHPSLVNFEYRLDSIKNSDWVSLGESRDLLLQRMAPGTHRLEIRAGYPGTLATAIPIGLDLRQMPTLFESVWFRVVLWIVTIAGLVVLIWSLVRRRYVIERRRLELESAVEQERRRISRDIHDDLGARLTQVMLLSQVGDRMGPDDGRKTIFGRIHSTAKAVTKALDELVWTVNPVHDTVEDFALYVARIAQEMITEAGVRCRIRIPHSLSTTGLNAGARHHLLMCMKEAIANAITHAHCEQIDVRLEVDDARLRLTVRDDGRGFEVESCAKGSGVDPVHSGCCNMRERMKEIGGTINLTSRPGKGTEVSFEYHL</sequence>
<dbReference type="Gene3D" id="2.60.40.10">
    <property type="entry name" value="Immunoglobulins"/>
    <property type="match status" value="1"/>
</dbReference>
<comment type="caution">
    <text evidence="10">The sequence shown here is derived from an EMBL/GenBank/DDBJ whole genome shotgun (WGS) entry which is preliminary data.</text>
</comment>
<dbReference type="PROSITE" id="PS50109">
    <property type="entry name" value="HIS_KIN"/>
    <property type="match status" value="1"/>
</dbReference>
<evidence type="ECO:0000256" key="3">
    <source>
        <dbReference type="ARBA" id="ARBA00022679"/>
    </source>
</evidence>
<dbReference type="Gene3D" id="2.130.10.10">
    <property type="entry name" value="YVTN repeat-like/Quinoprotein amine dehydrogenase"/>
    <property type="match status" value="2"/>
</dbReference>
<dbReference type="Pfam" id="PF02518">
    <property type="entry name" value="HATPase_c"/>
    <property type="match status" value="1"/>
</dbReference>
<dbReference type="PANTHER" id="PTHR24421">
    <property type="entry name" value="NITRATE/NITRITE SENSOR PROTEIN NARX-RELATED"/>
    <property type="match status" value="1"/>
</dbReference>
<keyword evidence="7 8" id="KW-0472">Membrane</keyword>
<protein>
    <submittedName>
        <fullName evidence="10">Sensor histidine kinase LiaS</fullName>
        <ecNumber evidence="10">2.7.13.3</ecNumber>
    </submittedName>
</protein>
<evidence type="ECO:0000256" key="1">
    <source>
        <dbReference type="ARBA" id="ARBA00004651"/>
    </source>
</evidence>
<dbReference type="InterPro" id="IPR003594">
    <property type="entry name" value="HATPase_dom"/>
</dbReference>
<feature type="domain" description="Histidine kinase" evidence="9">
    <location>
        <begin position="745"/>
        <end position="944"/>
    </location>
</feature>
<proteinExistence type="predicted"/>
<dbReference type="AlphaFoldDB" id="A0A1J5R786"/>
<dbReference type="Gene3D" id="3.30.565.10">
    <property type="entry name" value="Histidine kinase-like ATPase, C-terminal domain"/>
    <property type="match status" value="1"/>
</dbReference>
<evidence type="ECO:0000256" key="6">
    <source>
        <dbReference type="ARBA" id="ARBA00022989"/>
    </source>
</evidence>
<dbReference type="EMBL" id="MLJW01000250">
    <property type="protein sequence ID" value="OIQ91745.1"/>
    <property type="molecule type" value="Genomic_DNA"/>
</dbReference>
<dbReference type="Pfam" id="PF07730">
    <property type="entry name" value="HisKA_3"/>
    <property type="match status" value="1"/>
</dbReference>
<reference evidence="10" key="1">
    <citation type="submission" date="2016-10" db="EMBL/GenBank/DDBJ databases">
        <title>Sequence of Gallionella enrichment culture.</title>
        <authorList>
            <person name="Poehlein A."/>
            <person name="Muehling M."/>
            <person name="Daniel R."/>
        </authorList>
    </citation>
    <scope>NUCLEOTIDE SEQUENCE</scope>
</reference>
<gene>
    <name evidence="10" type="primary">liaS_10</name>
    <name evidence="10" type="ORF">GALL_263270</name>
</gene>
<dbReference type="InterPro" id="IPR005467">
    <property type="entry name" value="His_kinase_dom"/>
</dbReference>
<dbReference type="InterPro" id="IPR013783">
    <property type="entry name" value="Ig-like_fold"/>
</dbReference>
<evidence type="ECO:0000313" key="10">
    <source>
        <dbReference type="EMBL" id="OIQ91745.1"/>
    </source>
</evidence>
<keyword evidence="3 10" id="KW-0808">Transferase</keyword>
<evidence type="ECO:0000256" key="2">
    <source>
        <dbReference type="ARBA" id="ARBA00022475"/>
    </source>
</evidence>
<evidence type="ECO:0000259" key="9">
    <source>
        <dbReference type="PROSITE" id="PS50109"/>
    </source>
</evidence>
<dbReference type="CDD" id="cd16917">
    <property type="entry name" value="HATPase_UhpB-NarQ-NarX-like"/>
    <property type="match status" value="1"/>
</dbReference>
<dbReference type="PANTHER" id="PTHR24421:SF37">
    <property type="entry name" value="SENSOR HISTIDINE KINASE NARS"/>
    <property type="match status" value="1"/>
</dbReference>
<name>A0A1J5R786_9ZZZZ</name>
<dbReference type="Gene3D" id="1.20.5.1930">
    <property type="match status" value="1"/>
</dbReference>
<dbReference type="SUPFAM" id="SSF55874">
    <property type="entry name" value="ATPase domain of HSP90 chaperone/DNA topoisomerase II/histidine kinase"/>
    <property type="match status" value="1"/>
</dbReference>
<feature type="transmembrane region" description="Helical" evidence="8">
    <location>
        <begin position="700"/>
        <end position="722"/>
    </location>
</feature>
<organism evidence="10">
    <name type="scientific">mine drainage metagenome</name>
    <dbReference type="NCBI Taxonomy" id="410659"/>
    <lineage>
        <taxon>unclassified sequences</taxon>
        <taxon>metagenomes</taxon>
        <taxon>ecological metagenomes</taxon>
    </lineage>
</organism>
<dbReference type="SUPFAM" id="SSF101898">
    <property type="entry name" value="NHL repeat"/>
    <property type="match status" value="1"/>
</dbReference>
<dbReference type="GO" id="GO:0000155">
    <property type="term" value="F:phosphorelay sensor kinase activity"/>
    <property type="evidence" value="ECO:0007669"/>
    <property type="project" value="InterPro"/>
</dbReference>
<evidence type="ECO:0000256" key="7">
    <source>
        <dbReference type="ARBA" id="ARBA00023136"/>
    </source>
</evidence>
<dbReference type="InterPro" id="IPR036890">
    <property type="entry name" value="HATPase_C_sf"/>
</dbReference>
<dbReference type="GO" id="GO:0005886">
    <property type="term" value="C:plasma membrane"/>
    <property type="evidence" value="ECO:0007669"/>
    <property type="project" value="UniProtKB-SubCell"/>
</dbReference>
<comment type="subcellular location">
    <subcellularLocation>
        <location evidence="1">Cell membrane</location>
        <topology evidence="1">Multi-pass membrane protein</topology>
    </subcellularLocation>
</comment>
<dbReference type="InterPro" id="IPR011712">
    <property type="entry name" value="Sig_transdc_His_kin_sub3_dim/P"/>
</dbReference>
<dbReference type="GO" id="GO:0046983">
    <property type="term" value="F:protein dimerization activity"/>
    <property type="evidence" value="ECO:0007669"/>
    <property type="project" value="InterPro"/>
</dbReference>
<evidence type="ECO:0000256" key="5">
    <source>
        <dbReference type="ARBA" id="ARBA00022777"/>
    </source>
</evidence>
<keyword evidence="4 8" id="KW-0812">Transmembrane</keyword>
<dbReference type="InterPro" id="IPR050482">
    <property type="entry name" value="Sensor_HK_TwoCompSys"/>
</dbReference>
<dbReference type="EC" id="2.7.13.3" evidence="10"/>
<keyword evidence="2" id="KW-1003">Cell membrane</keyword>
<keyword evidence="5 10" id="KW-0418">Kinase</keyword>